<dbReference type="PROSITE" id="PS50977">
    <property type="entry name" value="HTH_TETR_2"/>
    <property type="match status" value="1"/>
</dbReference>
<dbReference type="RefSeq" id="WP_004701479.1">
    <property type="nucleotide sequence ID" value="NZ_LFZS01000013.1"/>
</dbReference>
<dbReference type="Pfam" id="PF00440">
    <property type="entry name" value="TetR_N"/>
    <property type="match status" value="1"/>
</dbReference>
<keyword evidence="1 2" id="KW-0238">DNA-binding</keyword>
<sequence length="210" mass="23580">MSDCIKANEKDQKILDAATKFFLIHGFSGTTTDMIQKEAGVSKATMYGCFKNKEAMFAAVIERQCTNMQKQIILVETQAKNLRSALTEMGKTYLCFILSHSGLAFFRVCIAEAVRFPELSEKFFELGPQKLANIIAGYLEKSVKQGEIELSSSSEAAANIFLSLLRSDAHLKCLTHPDYLISESEISIWVEYVVNLFLKNMNYQENKSST</sequence>
<protein>
    <submittedName>
        <fullName evidence="4">TetR family transcriptional regulator</fullName>
    </submittedName>
</protein>
<evidence type="ECO:0000313" key="5">
    <source>
        <dbReference type="Proteomes" id="UP000189376"/>
    </source>
</evidence>
<evidence type="ECO:0000256" key="2">
    <source>
        <dbReference type="PROSITE-ProRule" id="PRU00335"/>
    </source>
</evidence>
<feature type="DNA-binding region" description="H-T-H motif" evidence="2">
    <location>
        <begin position="31"/>
        <end position="50"/>
    </location>
</feature>
<comment type="caution">
    <text evidence="4">The sequence shown here is derived from an EMBL/GenBank/DDBJ whole genome shotgun (WGS) entry which is preliminary data.</text>
</comment>
<dbReference type="InterPro" id="IPR036271">
    <property type="entry name" value="Tet_transcr_reg_TetR-rel_C_sf"/>
</dbReference>
<dbReference type="InterPro" id="IPR001647">
    <property type="entry name" value="HTH_TetR"/>
</dbReference>
<organism evidence="4 5">
    <name type="scientific">Acinetobacter genomosp. 33YU</name>
    <dbReference type="NCBI Taxonomy" id="1675530"/>
    <lineage>
        <taxon>Bacteria</taxon>
        <taxon>Pseudomonadati</taxon>
        <taxon>Pseudomonadota</taxon>
        <taxon>Gammaproteobacteria</taxon>
        <taxon>Moraxellales</taxon>
        <taxon>Moraxellaceae</taxon>
        <taxon>Acinetobacter</taxon>
    </lineage>
</organism>
<reference evidence="4 5" key="1">
    <citation type="submission" date="2015-07" db="EMBL/GenBank/DDBJ databases">
        <title>Acinetobacter yuneri, a novel member of Acinetobacter calcoaceticus-Acinetobacter baumannii complex isolated from clinical specimen.</title>
        <authorList>
            <person name="Yu Y."/>
        </authorList>
    </citation>
    <scope>NUCLEOTIDE SEQUENCE [LARGE SCALE GENOMIC DNA]</scope>
    <source>
        <strain evidence="4 5">A362</strain>
    </source>
</reference>
<dbReference type="GO" id="GO:0003700">
    <property type="term" value="F:DNA-binding transcription factor activity"/>
    <property type="evidence" value="ECO:0007669"/>
    <property type="project" value="TreeGrafter"/>
</dbReference>
<dbReference type="Gene3D" id="1.10.10.60">
    <property type="entry name" value="Homeodomain-like"/>
    <property type="match status" value="1"/>
</dbReference>
<evidence type="ECO:0000256" key="1">
    <source>
        <dbReference type="ARBA" id="ARBA00023125"/>
    </source>
</evidence>
<name>A0A1V2USS1_9GAMM</name>
<dbReference type="Pfam" id="PF14246">
    <property type="entry name" value="TetR_C_7"/>
    <property type="match status" value="1"/>
</dbReference>
<dbReference type="SUPFAM" id="SSF46689">
    <property type="entry name" value="Homeodomain-like"/>
    <property type="match status" value="1"/>
</dbReference>
<keyword evidence="5" id="KW-1185">Reference proteome</keyword>
<feature type="domain" description="HTH tetR-type" evidence="3">
    <location>
        <begin position="8"/>
        <end position="68"/>
    </location>
</feature>
<dbReference type="PRINTS" id="PR00455">
    <property type="entry name" value="HTHTETR"/>
</dbReference>
<dbReference type="GO" id="GO:0000976">
    <property type="term" value="F:transcription cis-regulatory region binding"/>
    <property type="evidence" value="ECO:0007669"/>
    <property type="project" value="TreeGrafter"/>
</dbReference>
<dbReference type="PANTHER" id="PTHR30055">
    <property type="entry name" value="HTH-TYPE TRANSCRIPTIONAL REGULATOR RUTR"/>
    <property type="match status" value="1"/>
</dbReference>
<evidence type="ECO:0000313" key="4">
    <source>
        <dbReference type="EMBL" id="ONN53025.1"/>
    </source>
</evidence>
<dbReference type="PANTHER" id="PTHR30055:SF146">
    <property type="entry name" value="HTH-TYPE TRANSCRIPTIONAL DUAL REGULATOR CECR"/>
    <property type="match status" value="1"/>
</dbReference>
<dbReference type="Gene3D" id="1.10.357.10">
    <property type="entry name" value="Tetracycline Repressor, domain 2"/>
    <property type="match status" value="1"/>
</dbReference>
<accession>A0A1V2USS1</accession>
<dbReference type="SUPFAM" id="SSF48498">
    <property type="entry name" value="Tetracyclin repressor-like, C-terminal domain"/>
    <property type="match status" value="1"/>
</dbReference>
<dbReference type="InterPro" id="IPR039536">
    <property type="entry name" value="TetR_C_Proteobacteria"/>
</dbReference>
<dbReference type="InterPro" id="IPR050109">
    <property type="entry name" value="HTH-type_TetR-like_transc_reg"/>
</dbReference>
<dbReference type="EMBL" id="LFZS01000013">
    <property type="protein sequence ID" value="ONN53025.1"/>
    <property type="molecule type" value="Genomic_DNA"/>
</dbReference>
<dbReference type="InterPro" id="IPR009057">
    <property type="entry name" value="Homeodomain-like_sf"/>
</dbReference>
<proteinExistence type="predicted"/>
<gene>
    <name evidence="4" type="ORF">AC058_14895</name>
</gene>
<dbReference type="AlphaFoldDB" id="A0A1V2USS1"/>
<dbReference type="Proteomes" id="UP000189376">
    <property type="component" value="Unassembled WGS sequence"/>
</dbReference>
<evidence type="ECO:0000259" key="3">
    <source>
        <dbReference type="PROSITE" id="PS50977"/>
    </source>
</evidence>